<keyword evidence="1" id="KW-0472">Membrane</keyword>
<dbReference type="Pfam" id="PF00924">
    <property type="entry name" value="MS_channel_2nd"/>
    <property type="match status" value="1"/>
</dbReference>
<dbReference type="AlphaFoldDB" id="T0ZKY9"/>
<feature type="transmembrane region" description="Helical" evidence="1">
    <location>
        <begin position="98"/>
        <end position="121"/>
    </location>
</feature>
<keyword evidence="1" id="KW-1133">Transmembrane helix</keyword>
<reference evidence="4" key="2">
    <citation type="journal article" date="2014" name="ISME J.">
        <title>Microbial stratification in low pH oxic and suboxic macroscopic growths along an acid mine drainage.</title>
        <authorList>
            <person name="Mendez-Garcia C."/>
            <person name="Mesa V."/>
            <person name="Sprenger R.R."/>
            <person name="Richter M."/>
            <person name="Diez M.S."/>
            <person name="Solano J."/>
            <person name="Bargiela R."/>
            <person name="Golyshina O.V."/>
            <person name="Manteca A."/>
            <person name="Ramos J.L."/>
            <person name="Gallego J.R."/>
            <person name="Llorente I."/>
            <person name="Martins Dos Santos V.A."/>
            <person name="Jensen O.N."/>
            <person name="Pelaez A.I."/>
            <person name="Sanchez J."/>
            <person name="Ferrer M."/>
        </authorList>
    </citation>
    <scope>NUCLEOTIDE SEQUENCE</scope>
</reference>
<comment type="caution">
    <text evidence="4">The sequence shown here is derived from an EMBL/GenBank/DDBJ whole genome shotgun (WGS) entry which is preliminary data.</text>
</comment>
<name>T0ZKY9_9ZZZZ</name>
<feature type="domain" description="Mechanosensitive ion channel MscS" evidence="2">
    <location>
        <begin position="115"/>
        <end position="179"/>
    </location>
</feature>
<organism evidence="4">
    <name type="scientific">mine drainage metagenome</name>
    <dbReference type="NCBI Taxonomy" id="410659"/>
    <lineage>
        <taxon>unclassified sequences</taxon>
        <taxon>metagenomes</taxon>
        <taxon>ecological metagenomes</taxon>
    </lineage>
</organism>
<dbReference type="GO" id="GO:0016020">
    <property type="term" value="C:membrane"/>
    <property type="evidence" value="ECO:0007669"/>
    <property type="project" value="InterPro"/>
</dbReference>
<dbReference type="InterPro" id="IPR006685">
    <property type="entry name" value="MscS_channel_2nd"/>
</dbReference>
<dbReference type="InterPro" id="IPR011014">
    <property type="entry name" value="MscS_channel_TM-2"/>
</dbReference>
<sequence>NVLAVVVIAVIAVTILLLFLRETGVVPHSATLYVNLVVIVVAAVVVIRSVARVLQTYVVPRASPGAGSALRLLFNVLAYLALIFGVFEYLGINITTALVGAGFLGIVLGLAAQTVLGNMLAALSILASRPFVVGEYITVVSSSFPQQWGTYPHETEPVGFSGTVREIGLIYTVIEGPDG</sequence>
<dbReference type="PANTHER" id="PTHR30221:SF1">
    <property type="entry name" value="SMALL-CONDUCTANCE MECHANOSENSITIVE CHANNEL"/>
    <property type="match status" value="1"/>
</dbReference>
<dbReference type="EMBL" id="AUZZ01005596">
    <property type="protein sequence ID" value="EQD48996.1"/>
    <property type="molecule type" value="Genomic_DNA"/>
</dbReference>
<feature type="non-terminal residue" evidence="4">
    <location>
        <position position="179"/>
    </location>
</feature>
<gene>
    <name evidence="4" type="ORF">B2A_07789</name>
</gene>
<evidence type="ECO:0000259" key="2">
    <source>
        <dbReference type="Pfam" id="PF00924"/>
    </source>
</evidence>
<dbReference type="PANTHER" id="PTHR30221">
    <property type="entry name" value="SMALL-CONDUCTANCE MECHANOSENSITIVE CHANNEL"/>
    <property type="match status" value="1"/>
</dbReference>
<reference evidence="4" key="1">
    <citation type="submission" date="2013-08" db="EMBL/GenBank/DDBJ databases">
        <authorList>
            <person name="Mendez C."/>
            <person name="Richter M."/>
            <person name="Ferrer M."/>
            <person name="Sanchez J."/>
        </authorList>
    </citation>
    <scope>NUCLEOTIDE SEQUENCE</scope>
</reference>
<evidence type="ECO:0000259" key="3">
    <source>
        <dbReference type="Pfam" id="PF21088"/>
    </source>
</evidence>
<dbReference type="InterPro" id="IPR049142">
    <property type="entry name" value="MS_channel_1st"/>
</dbReference>
<accession>T0ZKY9</accession>
<proteinExistence type="predicted"/>
<feature type="domain" description="Mechanosensitive ion channel transmembrane helices 2/3" evidence="3">
    <location>
        <begin position="73"/>
        <end position="113"/>
    </location>
</feature>
<evidence type="ECO:0000313" key="4">
    <source>
        <dbReference type="EMBL" id="EQD48996.1"/>
    </source>
</evidence>
<feature type="transmembrane region" description="Helical" evidence="1">
    <location>
        <begin position="72"/>
        <end position="92"/>
    </location>
</feature>
<protein>
    <submittedName>
        <fullName evidence="4">Membrane protein containing Mechanosensitive ion channel MscS domain protein</fullName>
    </submittedName>
</protein>
<feature type="transmembrane region" description="Helical" evidence="1">
    <location>
        <begin position="33"/>
        <end position="51"/>
    </location>
</feature>
<feature type="non-terminal residue" evidence="4">
    <location>
        <position position="1"/>
    </location>
</feature>
<evidence type="ECO:0000256" key="1">
    <source>
        <dbReference type="SAM" id="Phobius"/>
    </source>
</evidence>
<dbReference type="InterPro" id="IPR045275">
    <property type="entry name" value="MscS_archaea/bacteria_type"/>
</dbReference>
<dbReference type="SUPFAM" id="SSF82861">
    <property type="entry name" value="Mechanosensitive channel protein MscS (YggB), transmembrane region"/>
    <property type="match status" value="1"/>
</dbReference>
<dbReference type="Gene3D" id="1.10.287.1260">
    <property type="match status" value="1"/>
</dbReference>
<dbReference type="GO" id="GO:0008381">
    <property type="term" value="F:mechanosensitive monoatomic ion channel activity"/>
    <property type="evidence" value="ECO:0007669"/>
    <property type="project" value="InterPro"/>
</dbReference>
<dbReference type="Pfam" id="PF21088">
    <property type="entry name" value="MS_channel_1st"/>
    <property type="match status" value="1"/>
</dbReference>
<keyword evidence="1" id="KW-0812">Transmembrane</keyword>